<proteinExistence type="predicted"/>
<keyword evidence="2" id="KW-1185">Reference proteome</keyword>
<dbReference type="Proteomes" id="UP001243364">
    <property type="component" value="Unassembled WGS sequence"/>
</dbReference>
<organism evidence="1 2">
    <name type="scientific">Streptomyces achromogenes</name>
    <dbReference type="NCBI Taxonomy" id="67255"/>
    <lineage>
        <taxon>Bacteria</taxon>
        <taxon>Bacillati</taxon>
        <taxon>Actinomycetota</taxon>
        <taxon>Actinomycetes</taxon>
        <taxon>Kitasatosporales</taxon>
        <taxon>Streptomycetaceae</taxon>
        <taxon>Streptomyces</taxon>
    </lineage>
</organism>
<sequence length="70" mass="7735">MEKWGLAMNGRLATDAAADARHVRYGSLPERIRFEDMTEEVATAQGGRDDPYGPDGSWKFFSCLALDLGL</sequence>
<name>A0ABU0PSH9_STRAH</name>
<accession>A0ABU0PSH9</accession>
<evidence type="ECO:0000313" key="2">
    <source>
        <dbReference type="Proteomes" id="UP001243364"/>
    </source>
</evidence>
<comment type="caution">
    <text evidence="1">The sequence shown here is derived from an EMBL/GenBank/DDBJ whole genome shotgun (WGS) entry which is preliminary data.</text>
</comment>
<gene>
    <name evidence="1" type="ORF">QFZ56_000301</name>
</gene>
<dbReference type="EMBL" id="JAUSYA010000001">
    <property type="protein sequence ID" value="MDQ0681338.1"/>
    <property type="molecule type" value="Genomic_DNA"/>
</dbReference>
<evidence type="ECO:0000313" key="1">
    <source>
        <dbReference type="EMBL" id="MDQ0681338.1"/>
    </source>
</evidence>
<protein>
    <submittedName>
        <fullName evidence="1">Uncharacterized protein</fullName>
    </submittedName>
</protein>
<reference evidence="1 2" key="1">
    <citation type="submission" date="2023-07" db="EMBL/GenBank/DDBJ databases">
        <title>Comparative genomics of wheat-associated soil bacteria to identify genetic determinants of phenazine resistance.</title>
        <authorList>
            <person name="Mouncey N."/>
        </authorList>
    </citation>
    <scope>NUCLEOTIDE SEQUENCE [LARGE SCALE GENOMIC DNA]</scope>
    <source>
        <strain evidence="1 2">W4I19-2</strain>
    </source>
</reference>